<protein>
    <submittedName>
        <fullName evidence="2">Uncharacterized protein</fullName>
    </submittedName>
</protein>
<dbReference type="AlphaFoldDB" id="A0A7S4RN60"/>
<dbReference type="EMBL" id="HBNS01026808">
    <property type="protein sequence ID" value="CAE4619014.1"/>
    <property type="molecule type" value="Transcribed_RNA"/>
</dbReference>
<feature type="chain" id="PRO_5031236550" evidence="1">
    <location>
        <begin position="27"/>
        <end position="399"/>
    </location>
</feature>
<accession>A0A7S4RN60</accession>
<name>A0A7S4RN60_9STRA</name>
<proteinExistence type="predicted"/>
<feature type="signal peptide" evidence="1">
    <location>
        <begin position="1"/>
        <end position="26"/>
    </location>
</feature>
<evidence type="ECO:0000256" key="1">
    <source>
        <dbReference type="SAM" id="SignalP"/>
    </source>
</evidence>
<keyword evidence="1" id="KW-0732">Signal</keyword>
<organism evidence="2">
    <name type="scientific">Ditylum brightwellii</name>
    <dbReference type="NCBI Taxonomy" id="49249"/>
    <lineage>
        <taxon>Eukaryota</taxon>
        <taxon>Sar</taxon>
        <taxon>Stramenopiles</taxon>
        <taxon>Ochrophyta</taxon>
        <taxon>Bacillariophyta</taxon>
        <taxon>Mediophyceae</taxon>
        <taxon>Lithodesmiophycidae</taxon>
        <taxon>Lithodesmiales</taxon>
        <taxon>Lithodesmiaceae</taxon>
        <taxon>Ditylum</taxon>
    </lineage>
</organism>
<gene>
    <name evidence="2" type="ORF">DBRI00130_LOCUS21098</name>
</gene>
<reference evidence="2" key="1">
    <citation type="submission" date="2021-01" db="EMBL/GenBank/DDBJ databases">
        <authorList>
            <person name="Corre E."/>
            <person name="Pelletier E."/>
            <person name="Niang G."/>
            <person name="Scheremetjew M."/>
            <person name="Finn R."/>
            <person name="Kale V."/>
            <person name="Holt S."/>
            <person name="Cochrane G."/>
            <person name="Meng A."/>
            <person name="Brown T."/>
            <person name="Cohen L."/>
        </authorList>
    </citation>
    <scope>NUCLEOTIDE SEQUENCE</scope>
    <source>
        <strain evidence="2">GSO104</strain>
    </source>
</reference>
<sequence length="399" mass="43852">MRDIMRCPLTILSTIVLVAHLRTSDAFSTTKVVSSKASHGLLHQQSSFLSSPPNSISRASPSLPNNVQRMVFLRSLKNEEDGDSETSTTLFDPLGVADNSWETDGRTLRNPISAPDSDSWLPTTAALSTIAALPLILADEAVAKSIQIPQSLSESSFDPDKFRPVCPASDGFYRVLQGTAYTVVGEDNFVEYGPIIASGLLRIRLELCVVESFFNEAVGPFIKQNGLGWVLPLHETVETFLAGTIFALATTFILVGSTKLITVILTYTDVFIGAPCRIFGTFLLDRSKGRPVTLDIGFGRWKKRIVGPPDEKKKKKADDEEDEEQTLIQMFDLEDVNAKNLPFVVASGSLKTAGEASRILKESMESLDLFVGRYLTLLATGYIGFKFLHFKVFPDFPPF</sequence>
<evidence type="ECO:0000313" key="2">
    <source>
        <dbReference type="EMBL" id="CAE4619014.1"/>
    </source>
</evidence>